<keyword evidence="3" id="KW-1185">Reference proteome</keyword>
<evidence type="ECO:0000256" key="1">
    <source>
        <dbReference type="SAM" id="MobiDB-lite"/>
    </source>
</evidence>
<feature type="compositionally biased region" description="Basic and acidic residues" evidence="1">
    <location>
        <begin position="1"/>
        <end position="21"/>
    </location>
</feature>
<protein>
    <submittedName>
        <fullName evidence="2">Uncharacterized protein</fullName>
    </submittedName>
</protein>
<accession>S9WLZ1</accession>
<dbReference type="AlphaFoldDB" id="S9WLZ1"/>
<dbReference type="OrthoDB" id="271276at2759"/>
<organism evidence="2 3">
    <name type="scientific">Strigomonas culicis</name>
    <dbReference type="NCBI Taxonomy" id="28005"/>
    <lineage>
        <taxon>Eukaryota</taxon>
        <taxon>Discoba</taxon>
        <taxon>Euglenozoa</taxon>
        <taxon>Kinetoplastea</taxon>
        <taxon>Metakinetoplastina</taxon>
        <taxon>Trypanosomatida</taxon>
        <taxon>Trypanosomatidae</taxon>
        <taxon>Strigomonadinae</taxon>
        <taxon>Strigomonas</taxon>
    </lineage>
</organism>
<dbReference type="EMBL" id="ATMH01000283">
    <property type="protein sequence ID" value="EPY37015.1"/>
    <property type="molecule type" value="Genomic_DNA"/>
</dbReference>
<reference evidence="2 3" key="1">
    <citation type="journal article" date="2013" name="PLoS ONE">
        <title>Predicting the Proteins of Angomonas deanei, Strigomonas culicis and Their Respective Endosymbionts Reveals New Aspects of the Trypanosomatidae Family.</title>
        <authorList>
            <person name="Motta M.C."/>
            <person name="Martins A.C."/>
            <person name="de Souza S.S."/>
            <person name="Catta-Preta C.M."/>
            <person name="Silva R."/>
            <person name="Klein C.C."/>
            <person name="de Almeida L.G."/>
            <person name="de Lima Cunha O."/>
            <person name="Ciapina L.P."/>
            <person name="Brocchi M."/>
            <person name="Colabardini A.C."/>
            <person name="de Araujo Lima B."/>
            <person name="Machado C.R."/>
            <person name="de Almeida Soares C.M."/>
            <person name="Probst C.M."/>
            <person name="de Menezes C.B."/>
            <person name="Thompson C.E."/>
            <person name="Bartholomeu D.C."/>
            <person name="Gradia D.F."/>
            <person name="Pavoni D.P."/>
            <person name="Grisard E.C."/>
            <person name="Fantinatti-Garboggini F."/>
            <person name="Marchini F.K."/>
            <person name="Rodrigues-Luiz G.F."/>
            <person name="Wagner G."/>
            <person name="Goldman G.H."/>
            <person name="Fietto J.L."/>
            <person name="Elias M.C."/>
            <person name="Goldman M.H."/>
            <person name="Sagot M.F."/>
            <person name="Pereira M."/>
            <person name="Stoco P.H."/>
            <person name="de Mendonca-Neto R.P."/>
            <person name="Teixeira S.M."/>
            <person name="Maciel T.E."/>
            <person name="de Oliveira Mendes T.A."/>
            <person name="Urmenyi T.P."/>
            <person name="de Souza W."/>
            <person name="Schenkman S."/>
            <person name="de Vasconcelos A.T."/>
        </authorList>
    </citation>
    <scope>NUCLEOTIDE SEQUENCE [LARGE SCALE GENOMIC DNA]</scope>
</reference>
<name>S9WLZ1_9TRYP</name>
<feature type="compositionally biased region" description="Basic and acidic residues" evidence="1">
    <location>
        <begin position="30"/>
        <end position="45"/>
    </location>
</feature>
<evidence type="ECO:0000313" key="2">
    <source>
        <dbReference type="EMBL" id="EPY37015.1"/>
    </source>
</evidence>
<sequence length="155" mass="17970">MRRVYSDPLRRRAMREREMERIFGSSPARKGQEKDVHRTPTREGAEGGEQAAPPPQTNKGPWRPPSVRIPYEDGREYLVSQYAYYADPRKFSEVYIESSKKGAGGDGKRRGPNYNRLVELARPLSVTPRQVEEEEELNAPPPFHVDRRIRYNDEV</sequence>
<dbReference type="Proteomes" id="UP000015354">
    <property type="component" value="Unassembled WGS sequence"/>
</dbReference>
<feature type="compositionally biased region" description="Basic and acidic residues" evidence="1">
    <location>
        <begin position="144"/>
        <end position="155"/>
    </location>
</feature>
<feature type="region of interest" description="Disordered" evidence="1">
    <location>
        <begin position="127"/>
        <end position="155"/>
    </location>
</feature>
<gene>
    <name evidence="2" type="ORF">STCU_00283</name>
</gene>
<evidence type="ECO:0000313" key="3">
    <source>
        <dbReference type="Proteomes" id="UP000015354"/>
    </source>
</evidence>
<proteinExistence type="predicted"/>
<comment type="caution">
    <text evidence="2">The sequence shown here is derived from an EMBL/GenBank/DDBJ whole genome shotgun (WGS) entry which is preliminary data.</text>
</comment>
<feature type="region of interest" description="Disordered" evidence="1">
    <location>
        <begin position="1"/>
        <end position="68"/>
    </location>
</feature>